<reference evidence="2" key="1">
    <citation type="submission" date="2022-11" db="UniProtKB">
        <authorList>
            <consortium name="WormBaseParasite"/>
        </authorList>
    </citation>
    <scope>IDENTIFICATION</scope>
</reference>
<name>A0AC34GTV5_9BILA</name>
<accession>A0AC34GTV5</accession>
<dbReference type="Proteomes" id="UP000887579">
    <property type="component" value="Unplaced"/>
</dbReference>
<evidence type="ECO:0000313" key="1">
    <source>
        <dbReference type="Proteomes" id="UP000887579"/>
    </source>
</evidence>
<dbReference type="WBParaSite" id="ES5_v2.g8076.t1">
    <property type="protein sequence ID" value="ES5_v2.g8076.t1"/>
    <property type="gene ID" value="ES5_v2.g8076"/>
</dbReference>
<protein>
    <submittedName>
        <fullName evidence="2">DUF38 domain-containing protein</fullName>
    </submittedName>
</protein>
<sequence length="288" mass="33069">MAAEDVVESSLSNVPQQLGLPDSIMYHMKMKAPPKLSLKLMQPSKYFWFKEFPYFVVSDIEYGDDAWKFRQGKGGFQILDLESLTKPLWITGKIDCMNDDPHLVSHLLSKIAVSDIKNLFLMDQIITWDKFQKLSSSGTITSIDFSESDIMYADGGIVPMDEIIKLLPKIEYILWAPSDASISTITSISTLKFIDLLNPTTLKSLTMFVIPESFDFKFIFKFIYANPTIDFWLDFGDEISDEYAKILQDYVDELIKTSSYKTQRIFIRFPQISDENAHLLESNYFSGL</sequence>
<organism evidence="1 2">
    <name type="scientific">Panagrolaimus sp. ES5</name>
    <dbReference type="NCBI Taxonomy" id="591445"/>
    <lineage>
        <taxon>Eukaryota</taxon>
        <taxon>Metazoa</taxon>
        <taxon>Ecdysozoa</taxon>
        <taxon>Nematoda</taxon>
        <taxon>Chromadorea</taxon>
        <taxon>Rhabditida</taxon>
        <taxon>Tylenchina</taxon>
        <taxon>Panagrolaimomorpha</taxon>
        <taxon>Panagrolaimoidea</taxon>
        <taxon>Panagrolaimidae</taxon>
        <taxon>Panagrolaimus</taxon>
    </lineage>
</organism>
<proteinExistence type="predicted"/>
<evidence type="ECO:0000313" key="2">
    <source>
        <dbReference type="WBParaSite" id="ES5_v2.g8076.t1"/>
    </source>
</evidence>